<evidence type="ECO:0000313" key="1">
    <source>
        <dbReference type="EMBL" id="RLE51541.1"/>
    </source>
</evidence>
<name>A0A497EX21_9CREN</name>
<reference evidence="1 2" key="1">
    <citation type="submission" date="2018-06" db="EMBL/GenBank/DDBJ databases">
        <title>Extensive metabolic versatility and redundancy in microbially diverse, dynamic hydrothermal sediments.</title>
        <authorList>
            <person name="Dombrowski N."/>
            <person name="Teske A."/>
            <person name="Baker B.J."/>
        </authorList>
    </citation>
    <scope>NUCLEOTIDE SEQUENCE [LARGE SCALE GENOMIC DNA]</scope>
    <source>
        <strain evidence="1">B34_G17</strain>
    </source>
</reference>
<sequence>MPRFFKRWVLEKAFNAIPRKALESIIHFDHAIIYYEAYKLTQRVGLLPKAIWHLYCLVN</sequence>
<organism evidence="1 2">
    <name type="scientific">Thermoproteota archaeon</name>
    <dbReference type="NCBI Taxonomy" id="2056631"/>
    <lineage>
        <taxon>Archaea</taxon>
        <taxon>Thermoproteota</taxon>
    </lineage>
</organism>
<proteinExistence type="predicted"/>
<dbReference type="AlphaFoldDB" id="A0A497EX21"/>
<comment type="caution">
    <text evidence="1">The sequence shown here is derived from an EMBL/GenBank/DDBJ whole genome shotgun (WGS) entry which is preliminary data.</text>
</comment>
<dbReference type="Proteomes" id="UP000272051">
    <property type="component" value="Unassembled WGS sequence"/>
</dbReference>
<evidence type="ECO:0000313" key="2">
    <source>
        <dbReference type="Proteomes" id="UP000272051"/>
    </source>
</evidence>
<gene>
    <name evidence="1" type="ORF">DRJ33_05745</name>
</gene>
<protein>
    <submittedName>
        <fullName evidence="1">Uncharacterized protein</fullName>
    </submittedName>
</protein>
<dbReference type="EMBL" id="QMQX01000102">
    <property type="protein sequence ID" value="RLE51541.1"/>
    <property type="molecule type" value="Genomic_DNA"/>
</dbReference>
<accession>A0A497EX21</accession>